<dbReference type="OrthoDB" id="3555397at2"/>
<dbReference type="PANTHER" id="PTHR30329:SF21">
    <property type="entry name" value="LIPOPROTEIN YIAD-RELATED"/>
    <property type="match status" value="1"/>
</dbReference>
<dbReference type="RefSeq" id="WP_073479386.1">
    <property type="nucleotide sequence ID" value="NZ_FQVN01000001.1"/>
</dbReference>
<evidence type="ECO:0000259" key="4">
    <source>
        <dbReference type="PROSITE" id="PS51123"/>
    </source>
</evidence>
<evidence type="ECO:0000256" key="1">
    <source>
        <dbReference type="PROSITE-ProRule" id="PRU00473"/>
    </source>
</evidence>
<dbReference type="InterPro" id="IPR006665">
    <property type="entry name" value="OmpA-like"/>
</dbReference>
<dbReference type="SUPFAM" id="SSF103088">
    <property type="entry name" value="OmpA-like"/>
    <property type="match status" value="1"/>
</dbReference>
<feature type="domain" description="OmpA-like" evidence="4">
    <location>
        <begin position="260"/>
        <end position="375"/>
    </location>
</feature>
<keyword evidence="1 3" id="KW-0472">Membrane</keyword>
<dbReference type="Gene3D" id="3.40.1520.20">
    <property type="match status" value="1"/>
</dbReference>
<evidence type="ECO:0000313" key="6">
    <source>
        <dbReference type="Proteomes" id="UP000184501"/>
    </source>
</evidence>
<dbReference type="Pfam" id="PF00691">
    <property type="entry name" value="OmpA"/>
    <property type="match status" value="1"/>
</dbReference>
<reference evidence="5 6" key="1">
    <citation type="submission" date="2016-11" db="EMBL/GenBank/DDBJ databases">
        <authorList>
            <person name="Jaros S."/>
            <person name="Januszkiewicz K."/>
            <person name="Wedrychowicz H."/>
        </authorList>
    </citation>
    <scope>NUCLEOTIDE SEQUENCE [LARGE SCALE GENOMIC DNA]</scope>
    <source>
        <strain evidence="5 6">DSM 44523</strain>
    </source>
</reference>
<dbReference type="Proteomes" id="UP000184501">
    <property type="component" value="Unassembled WGS sequence"/>
</dbReference>
<sequence>MGKPPHSDRDRDGEDQLQPPAGSRRGLGDRAGWVGWLLAAVLCPAAVAGAATATTGQRIQRELTERAQQALRVAGVGGRVAFDGRDGEVVDVPAGRGEQARQVVQAVDGVRAVRVSEAAPVTPPPGPPAEPLGMTFTGNRVALVGAVPDEATRDAVRAAVERASDREVVPGLRVTPTAPMPGPPAAFGDLARAVGAVPGERTVSWTLLGVTLTGTVPDPASRGRIEEAVRNALPGVEVHSQLVVTRDGSAQAVETAGTQEQLDRMLIEHPITFNANSAVLTPQGLDAVHRVARLLRDVSDRTVEVGGHVAAGPGGESNALRLSQQRADAVRDKLVRQGLPAERIVAKGFGDARPRADNNSQEGKAANRRVEITVR</sequence>
<dbReference type="CDD" id="cd07185">
    <property type="entry name" value="OmpA_C-like"/>
    <property type="match status" value="1"/>
</dbReference>
<dbReference type="PANTHER" id="PTHR30329">
    <property type="entry name" value="STATOR ELEMENT OF FLAGELLAR MOTOR COMPLEX"/>
    <property type="match status" value="1"/>
</dbReference>
<dbReference type="AlphaFoldDB" id="A0A1M4TP16"/>
<proteinExistence type="predicted"/>
<dbReference type="Gene3D" id="3.30.1330.60">
    <property type="entry name" value="OmpA-like domain"/>
    <property type="match status" value="1"/>
</dbReference>
<feature type="compositionally biased region" description="Basic and acidic residues" evidence="2">
    <location>
        <begin position="1"/>
        <end position="14"/>
    </location>
</feature>
<dbReference type="InterPro" id="IPR036737">
    <property type="entry name" value="OmpA-like_sf"/>
</dbReference>
<accession>A0A1M4TP16</accession>
<dbReference type="InterPro" id="IPR007055">
    <property type="entry name" value="BON_dom"/>
</dbReference>
<protein>
    <submittedName>
        <fullName evidence="5">BON domain-containing protein</fullName>
    </submittedName>
</protein>
<evidence type="ECO:0000313" key="5">
    <source>
        <dbReference type="EMBL" id="SHE46037.1"/>
    </source>
</evidence>
<keyword evidence="3" id="KW-0812">Transmembrane</keyword>
<evidence type="ECO:0000256" key="3">
    <source>
        <dbReference type="SAM" id="Phobius"/>
    </source>
</evidence>
<feature type="transmembrane region" description="Helical" evidence="3">
    <location>
        <begin position="33"/>
        <end position="53"/>
    </location>
</feature>
<dbReference type="PROSITE" id="PS51123">
    <property type="entry name" value="OMPA_2"/>
    <property type="match status" value="1"/>
</dbReference>
<dbReference type="InterPro" id="IPR050330">
    <property type="entry name" value="Bact_OuterMem_StrucFunc"/>
</dbReference>
<dbReference type="GO" id="GO:0016020">
    <property type="term" value="C:membrane"/>
    <property type="evidence" value="ECO:0007669"/>
    <property type="project" value="UniProtKB-UniRule"/>
</dbReference>
<feature type="region of interest" description="Disordered" evidence="2">
    <location>
        <begin position="1"/>
        <end position="26"/>
    </location>
</feature>
<dbReference type="EMBL" id="FQVN01000001">
    <property type="protein sequence ID" value="SHE46037.1"/>
    <property type="molecule type" value="Genomic_DNA"/>
</dbReference>
<name>A0A1M4TP16_STRHI</name>
<dbReference type="Pfam" id="PF04972">
    <property type="entry name" value="BON"/>
    <property type="match status" value="1"/>
</dbReference>
<gene>
    <name evidence="5" type="ORF">SAMN05444320_101150</name>
</gene>
<dbReference type="STRING" id="2017.SAMN05444320_101150"/>
<keyword evidence="6" id="KW-1185">Reference proteome</keyword>
<evidence type="ECO:0000256" key="2">
    <source>
        <dbReference type="SAM" id="MobiDB-lite"/>
    </source>
</evidence>
<keyword evidence="3" id="KW-1133">Transmembrane helix</keyword>
<organism evidence="5 6">
    <name type="scientific">Streptoalloteichus hindustanus</name>
    <dbReference type="NCBI Taxonomy" id="2017"/>
    <lineage>
        <taxon>Bacteria</taxon>
        <taxon>Bacillati</taxon>
        <taxon>Actinomycetota</taxon>
        <taxon>Actinomycetes</taxon>
        <taxon>Pseudonocardiales</taxon>
        <taxon>Pseudonocardiaceae</taxon>
        <taxon>Streptoalloteichus</taxon>
    </lineage>
</organism>